<feature type="domain" description="DUF7779" evidence="1">
    <location>
        <begin position="201"/>
        <end position="273"/>
    </location>
</feature>
<accession>A0A9W6QSB9</accession>
<reference evidence="2" key="1">
    <citation type="submission" date="2023-02" db="EMBL/GenBank/DDBJ databases">
        <title>Actinokineospora globicatena NBRC 15670.</title>
        <authorList>
            <person name="Ichikawa N."/>
            <person name="Sato H."/>
            <person name="Tonouchi N."/>
        </authorList>
    </citation>
    <scope>NUCLEOTIDE SEQUENCE</scope>
    <source>
        <strain evidence="2">NBRC 15670</strain>
    </source>
</reference>
<dbReference type="PANTHER" id="PTHR35205">
    <property type="entry name" value="NB-ARC AND TPR DOMAIN PROTEIN"/>
    <property type="match status" value="1"/>
</dbReference>
<dbReference type="Pfam" id="PF13424">
    <property type="entry name" value="TPR_12"/>
    <property type="match status" value="1"/>
</dbReference>
<dbReference type="Gene3D" id="3.40.50.300">
    <property type="entry name" value="P-loop containing nucleotide triphosphate hydrolases"/>
    <property type="match status" value="1"/>
</dbReference>
<dbReference type="PANTHER" id="PTHR35205:SF1">
    <property type="entry name" value="ZU5 DOMAIN-CONTAINING PROTEIN"/>
    <property type="match status" value="1"/>
</dbReference>
<dbReference type="AlphaFoldDB" id="A0A9W6QSB9"/>
<proteinExistence type="predicted"/>
<dbReference type="Gene3D" id="1.25.40.10">
    <property type="entry name" value="Tetratricopeptide repeat domain"/>
    <property type="match status" value="1"/>
</dbReference>
<dbReference type="InterPro" id="IPR011990">
    <property type="entry name" value="TPR-like_helical_dom_sf"/>
</dbReference>
<keyword evidence="3" id="KW-1185">Reference proteome</keyword>
<gene>
    <name evidence="2" type="ORF">Aglo03_60470</name>
</gene>
<dbReference type="SUPFAM" id="SSF48452">
    <property type="entry name" value="TPR-like"/>
    <property type="match status" value="2"/>
</dbReference>
<dbReference type="EMBL" id="BSSD01000012">
    <property type="protein sequence ID" value="GLW95231.1"/>
    <property type="molecule type" value="Genomic_DNA"/>
</dbReference>
<sequence length="602" mass="65958">MGGVGKTSLARAYAERHLDDYDVVWWVRAEDRETLDAEYRSLLELVRPVSEATLVRDAVQAANLWLSQHKQPWLLVLDNVSNAAALRGLYPAKGNGHVLVTSQSTGTWPAGVHAVAPLGTEAAVELLTTVSQDEDADTAAELADELDGLPLALTQAASFTATTGIDLTTYLRLYRARSADLLADGQPDDYPHTVATTWLLAIERLTDPAREVLDTIAYLAPDAIPTSLLHPLFDDELTLLRAIGDLRSHSLITRGPDTTITVHRLVQAATRHRHGDGLRHANRARDLVAIALPDPVLTLTTMKTWRDLHSHVLAVGERLPDDPETFDLFLRQAHLYDDMDHPRAAATQIDALVARMTPSLGPESDRVLRARSLSATSVHAYDPARAKELFADLVRIQGDLFGADHLDTLVSRHELGRCHYSLGEFERASELFGPVAFARSRLLGPRAYLTLISRSCDADCATALGRFDEAIATYRDVAAIATAEFGEADIRTIWLHLFYADAVGEAGDPGAARDLHEFLLDQLREQRGPFDTTTIGMHLSLAKWTAIAGNPTRAAHLMFSMLAALRGAQGRKSPLVKQFEEGLHAIKTGQARAMPGKSARRR</sequence>
<evidence type="ECO:0000313" key="2">
    <source>
        <dbReference type="EMBL" id="GLW95231.1"/>
    </source>
</evidence>
<dbReference type="Pfam" id="PF25000">
    <property type="entry name" value="DUF7779"/>
    <property type="match status" value="1"/>
</dbReference>
<organism evidence="2 3">
    <name type="scientific">Actinokineospora globicatena</name>
    <dbReference type="NCBI Taxonomy" id="103729"/>
    <lineage>
        <taxon>Bacteria</taxon>
        <taxon>Bacillati</taxon>
        <taxon>Actinomycetota</taxon>
        <taxon>Actinomycetes</taxon>
        <taxon>Pseudonocardiales</taxon>
        <taxon>Pseudonocardiaceae</taxon>
        <taxon>Actinokineospora</taxon>
    </lineage>
</organism>
<evidence type="ECO:0000259" key="1">
    <source>
        <dbReference type="Pfam" id="PF25000"/>
    </source>
</evidence>
<name>A0A9W6QSB9_9PSEU</name>
<evidence type="ECO:0000313" key="3">
    <source>
        <dbReference type="Proteomes" id="UP001165042"/>
    </source>
</evidence>
<dbReference type="SUPFAM" id="SSF52540">
    <property type="entry name" value="P-loop containing nucleoside triphosphate hydrolases"/>
    <property type="match status" value="1"/>
</dbReference>
<protein>
    <recommendedName>
        <fullName evidence="1">DUF7779 domain-containing protein</fullName>
    </recommendedName>
</protein>
<comment type="caution">
    <text evidence="2">The sequence shown here is derived from an EMBL/GenBank/DDBJ whole genome shotgun (WGS) entry which is preliminary data.</text>
</comment>
<dbReference type="InterPro" id="IPR027417">
    <property type="entry name" value="P-loop_NTPase"/>
</dbReference>
<dbReference type="Proteomes" id="UP001165042">
    <property type="component" value="Unassembled WGS sequence"/>
</dbReference>
<dbReference type="InterPro" id="IPR056681">
    <property type="entry name" value="DUF7779"/>
</dbReference>